<comment type="similarity">
    <text evidence="2">Belongs to the oxygen-dependent FAD-linked oxidoreductase family.</text>
</comment>
<evidence type="ECO:0000313" key="7">
    <source>
        <dbReference type="EMBL" id="CAA9499828.1"/>
    </source>
</evidence>
<keyword evidence="4" id="KW-0274">FAD</keyword>
<evidence type="ECO:0000256" key="5">
    <source>
        <dbReference type="ARBA" id="ARBA00023002"/>
    </source>
</evidence>
<evidence type="ECO:0000256" key="1">
    <source>
        <dbReference type="ARBA" id="ARBA00001974"/>
    </source>
</evidence>
<keyword evidence="5" id="KW-0560">Oxidoreductase</keyword>
<dbReference type="PANTHER" id="PTHR42973:SF39">
    <property type="entry name" value="FAD-BINDING PCMH-TYPE DOMAIN-CONTAINING PROTEIN"/>
    <property type="match status" value="1"/>
</dbReference>
<dbReference type="InterPro" id="IPR006093">
    <property type="entry name" value="Oxy_OxRdtase_FAD_BS"/>
</dbReference>
<comment type="cofactor">
    <cofactor evidence="1">
        <name>FAD</name>
        <dbReference type="ChEBI" id="CHEBI:57692"/>
    </cofactor>
</comment>
<dbReference type="InterPro" id="IPR036318">
    <property type="entry name" value="FAD-bd_PCMH-like_sf"/>
</dbReference>
<evidence type="ECO:0000259" key="6">
    <source>
        <dbReference type="PROSITE" id="PS51387"/>
    </source>
</evidence>
<organism evidence="7">
    <name type="scientific">uncultured Solirubrobacteraceae bacterium</name>
    <dbReference type="NCBI Taxonomy" id="1162706"/>
    <lineage>
        <taxon>Bacteria</taxon>
        <taxon>Bacillati</taxon>
        <taxon>Actinomycetota</taxon>
        <taxon>Thermoleophilia</taxon>
        <taxon>Solirubrobacterales</taxon>
        <taxon>Solirubrobacteraceae</taxon>
        <taxon>environmental samples</taxon>
    </lineage>
</organism>
<evidence type="ECO:0000256" key="2">
    <source>
        <dbReference type="ARBA" id="ARBA00005466"/>
    </source>
</evidence>
<dbReference type="Pfam" id="PF01565">
    <property type="entry name" value="FAD_binding_4"/>
    <property type="match status" value="1"/>
</dbReference>
<reference evidence="7" key="1">
    <citation type="submission" date="2020-02" db="EMBL/GenBank/DDBJ databases">
        <authorList>
            <person name="Meier V. D."/>
        </authorList>
    </citation>
    <scope>NUCLEOTIDE SEQUENCE</scope>
    <source>
        <strain evidence="7">AVDCRST_MAG85</strain>
    </source>
</reference>
<dbReference type="Gene3D" id="3.30.465.10">
    <property type="match status" value="1"/>
</dbReference>
<keyword evidence="3" id="KW-0285">Flavoprotein</keyword>
<dbReference type="PROSITE" id="PS51387">
    <property type="entry name" value="FAD_PCMH"/>
    <property type="match status" value="1"/>
</dbReference>
<evidence type="ECO:0000256" key="4">
    <source>
        <dbReference type="ARBA" id="ARBA00022827"/>
    </source>
</evidence>
<dbReference type="PANTHER" id="PTHR42973">
    <property type="entry name" value="BINDING OXIDOREDUCTASE, PUTATIVE (AFU_ORTHOLOGUE AFUA_1G17690)-RELATED"/>
    <property type="match status" value="1"/>
</dbReference>
<dbReference type="GO" id="GO:0016491">
    <property type="term" value="F:oxidoreductase activity"/>
    <property type="evidence" value="ECO:0007669"/>
    <property type="project" value="UniProtKB-KW"/>
</dbReference>
<dbReference type="PROSITE" id="PS00862">
    <property type="entry name" value="OX2_COVAL_FAD"/>
    <property type="match status" value="1"/>
</dbReference>
<dbReference type="InterPro" id="IPR050416">
    <property type="entry name" value="FAD-linked_Oxidoreductase"/>
</dbReference>
<name>A0A6J4SNZ6_9ACTN</name>
<dbReference type="InterPro" id="IPR016166">
    <property type="entry name" value="FAD-bd_PCMH"/>
</dbReference>
<feature type="domain" description="FAD-binding PCMH-type" evidence="6">
    <location>
        <begin position="41"/>
        <end position="211"/>
    </location>
</feature>
<proteinExistence type="inferred from homology"/>
<dbReference type="InterPro" id="IPR006094">
    <property type="entry name" value="Oxid_FAD_bind_N"/>
</dbReference>
<gene>
    <name evidence="7" type="ORF">AVDCRST_MAG85-1681</name>
</gene>
<sequence length="462" mass="49689">MLTTDQIHLDVRKLDAELAGSAYGPSDEGYDAARVAWNLAVDQRPAVVVSVRTVADVQAVVRYAAASGLRIAPQGTGHNAAALGSLDRTILLKTHEMREVTVDAEAKVARVEAGAVWLDVTTKTAPHQLVPTLGSAHDVGVVGFTLGGGFCWLGRKHGLSSDNVVAIELVTADGEHVRVTEADDTGLFWALRGGGGSFGVVTAMEIKLHHEPEIYTTSMMFGIERATEVLDLWSRFVDTIGDETTTYVRMLKVPPIPEMPEPLRGGHFINVEIVHLGSEMDGLRTSHPFRDLGPHVEMLDGMQDAVSLSYFHMDPPEPVPAVGGAHMMLDELDAEAIQALVAAGSDPRSPLLMVEVRHIGGALARDGAVPSALGKLQGKFVTFAGGMAMDADMAVAVESQLEKVEAMLAPWDNGSRYLNFTEHPTNPRIFYASERYARLRDVKAAVDPTDVFQSNHPIAPSP</sequence>
<dbReference type="InterPro" id="IPR016167">
    <property type="entry name" value="FAD-bd_PCMH_sub1"/>
</dbReference>
<dbReference type="AlphaFoldDB" id="A0A6J4SNZ6"/>
<dbReference type="Gene3D" id="3.30.43.10">
    <property type="entry name" value="Uridine Diphospho-n-acetylenolpyruvylglucosamine Reductase, domain 2"/>
    <property type="match status" value="1"/>
</dbReference>
<dbReference type="GO" id="GO:0071949">
    <property type="term" value="F:FAD binding"/>
    <property type="evidence" value="ECO:0007669"/>
    <property type="project" value="InterPro"/>
</dbReference>
<protein>
    <submittedName>
        <fullName evidence="7">Oxidoreductase</fullName>
    </submittedName>
</protein>
<dbReference type="Pfam" id="PF08031">
    <property type="entry name" value="BBE"/>
    <property type="match status" value="1"/>
</dbReference>
<dbReference type="InterPro" id="IPR012951">
    <property type="entry name" value="BBE"/>
</dbReference>
<accession>A0A6J4SNZ6</accession>
<dbReference type="Gene3D" id="3.40.462.20">
    <property type="match status" value="1"/>
</dbReference>
<evidence type="ECO:0000256" key="3">
    <source>
        <dbReference type="ARBA" id="ARBA00022630"/>
    </source>
</evidence>
<dbReference type="EMBL" id="CADCVT010000184">
    <property type="protein sequence ID" value="CAA9499828.1"/>
    <property type="molecule type" value="Genomic_DNA"/>
</dbReference>
<dbReference type="InterPro" id="IPR016169">
    <property type="entry name" value="FAD-bd_PCMH_sub2"/>
</dbReference>
<dbReference type="SUPFAM" id="SSF56176">
    <property type="entry name" value="FAD-binding/transporter-associated domain-like"/>
    <property type="match status" value="1"/>
</dbReference>